<accession>A0A1I3YIS8</accession>
<dbReference type="PANTHER" id="PTHR37326:SF1">
    <property type="entry name" value="BLL3975 PROTEIN"/>
    <property type="match status" value="1"/>
</dbReference>
<evidence type="ECO:0000259" key="5">
    <source>
        <dbReference type="Pfam" id="PF24827"/>
    </source>
</evidence>
<dbReference type="RefSeq" id="WP_093518576.1">
    <property type="nucleotide sequence ID" value="NZ_FOSK01000004.1"/>
</dbReference>
<sequence length="333" mass="36060">MKTTNDIIDGVPVIEKLSVDELAAGKHRFFFKASTDSLGNYHRIPVIVIKGAEPGTKLFIQSTLHGDEVQGVDVIHQVLPHLDPDTLKGTVVLVPGANPPGMQLASRYYPSQNETQTFTNLNRMMPGDAKSSNAGSRYAHALWHNLYMGNADIFLDLHTQSTGTAFPLFLFADFRSADVCRLAALQPADQILEDDGIDGSVETELVRAGIPSLTVELGCANVFDPDMTQRGVQGILNTMIDYHMIAGKVNLLGIESYVGNDDVSITADTGGFARVMVQLNQEVSKDQLVATMTNAFGDVVAKYTAPCDGRVLSVCTTPLREPGATIVQILRRV</sequence>
<evidence type="ECO:0000256" key="3">
    <source>
        <dbReference type="ARBA" id="ARBA00022801"/>
    </source>
</evidence>
<protein>
    <recommendedName>
        <fullName evidence="5">Succinylglutamate desuccinylase/Aspartoacylase catalytic domain-containing protein</fullName>
    </recommendedName>
</protein>
<keyword evidence="2" id="KW-0479">Metal-binding</keyword>
<dbReference type="InterPro" id="IPR055438">
    <property type="entry name" value="AstE_AspA_cat"/>
</dbReference>
<dbReference type="InterPro" id="IPR053138">
    <property type="entry name" value="N-alpha-Ac-DABA_deacetylase"/>
</dbReference>
<reference evidence="6 7" key="1">
    <citation type="submission" date="2016-10" db="EMBL/GenBank/DDBJ databases">
        <authorList>
            <person name="Varghese N."/>
            <person name="Submissions S."/>
        </authorList>
    </citation>
    <scope>NUCLEOTIDE SEQUENCE [LARGE SCALE GENOMIC DNA]</scope>
    <source>
        <strain evidence="6 7">DSM 16392</strain>
    </source>
</reference>
<evidence type="ECO:0000313" key="7">
    <source>
        <dbReference type="Proteomes" id="UP000199598"/>
    </source>
</evidence>
<evidence type="ECO:0000256" key="4">
    <source>
        <dbReference type="ARBA" id="ARBA00022833"/>
    </source>
</evidence>
<dbReference type="PANTHER" id="PTHR37326">
    <property type="entry name" value="BLL3975 PROTEIN"/>
    <property type="match status" value="1"/>
</dbReference>
<evidence type="ECO:0000256" key="2">
    <source>
        <dbReference type="ARBA" id="ARBA00022723"/>
    </source>
</evidence>
<keyword evidence="3" id="KW-0378">Hydrolase</keyword>
<comment type="caution">
    <text evidence="6">The sequence shown here is derived from an EMBL/GenBank/DDBJ whole genome shotgun (WGS) entry which is preliminary data.</text>
</comment>
<keyword evidence="4" id="KW-0862">Zinc</keyword>
<dbReference type="InterPro" id="IPR043795">
    <property type="entry name" value="N-alpha-Ac-DABA-like"/>
</dbReference>
<name>A0A1I3YIS8_9HYPH</name>
<gene>
    <name evidence="6" type="ORF">SAMN04488518_10421</name>
</gene>
<dbReference type="SUPFAM" id="SSF53187">
    <property type="entry name" value="Zn-dependent exopeptidases"/>
    <property type="match status" value="1"/>
</dbReference>
<dbReference type="Pfam" id="PF24827">
    <property type="entry name" value="AstE_AspA_cat"/>
    <property type="match status" value="1"/>
</dbReference>
<dbReference type="CDD" id="cd06251">
    <property type="entry name" value="M14_ASTE_ASPA-like"/>
    <property type="match status" value="1"/>
</dbReference>
<dbReference type="EMBL" id="FOSK01000004">
    <property type="protein sequence ID" value="SFK31171.1"/>
    <property type="molecule type" value="Genomic_DNA"/>
</dbReference>
<comment type="cofactor">
    <cofactor evidence="1">
        <name>Zn(2+)</name>
        <dbReference type="ChEBI" id="CHEBI:29105"/>
    </cofactor>
</comment>
<evidence type="ECO:0000313" key="6">
    <source>
        <dbReference type="EMBL" id="SFK31171.1"/>
    </source>
</evidence>
<proteinExistence type="predicted"/>
<feature type="domain" description="Succinylglutamate desuccinylase/Aspartoacylase catalytic" evidence="5">
    <location>
        <begin position="54"/>
        <end position="239"/>
    </location>
</feature>
<dbReference type="Proteomes" id="UP000199598">
    <property type="component" value="Unassembled WGS sequence"/>
</dbReference>
<dbReference type="PIRSF" id="PIRSF039012">
    <property type="entry name" value="ASP"/>
    <property type="match status" value="1"/>
</dbReference>
<dbReference type="Gene3D" id="3.40.630.10">
    <property type="entry name" value="Zn peptidases"/>
    <property type="match status" value="1"/>
</dbReference>
<keyword evidence="7" id="KW-1185">Reference proteome</keyword>
<evidence type="ECO:0000256" key="1">
    <source>
        <dbReference type="ARBA" id="ARBA00001947"/>
    </source>
</evidence>
<organism evidence="6 7">
    <name type="scientific">Pseudovibrio ascidiaceicola</name>
    <dbReference type="NCBI Taxonomy" id="285279"/>
    <lineage>
        <taxon>Bacteria</taxon>
        <taxon>Pseudomonadati</taxon>
        <taxon>Pseudomonadota</taxon>
        <taxon>Alphaproteobacteria</taxon>
        <taxon>Hyphomicrobiales</taxon>
        <taxon>Stappiaceae</taxon>
        <taxon>Pseudovibrio</taxon>
    </lineage>
</organism>